<reference evidence="1 3" key="2">
    <citation type="journal article" date="2014" name="BMC Genomics">
        <title>An improved genome release (version Mt4.0) for the model legume Medicago truncatula.</title>
        <authorList>
            <person name="Tang H."/>
            <person name="Krishnakumar V."/>
            <person name="Bidwell S."/>
            <person name="Rosen B."/>
            <person name="Chan A."/>
            <person name="Zhou S."/>
            <person name="Gentzbittel L."/>
            <person name="Childs K.L."/>
            <person name="Yandell M."/>
            <person name="Gundlach H."/>
            <person name="Mayer K.F."/>
            <person name="Schwartz D.C."/>
            <person name="Town C.D."/>
        </authorList>
    </citation>
    <scope>GENOME REANNOTATION</scope>
    <source>
        <strain evidence="1">A17</strain>
        <strain evidence="2 3">cv. Jemalong A17</strain>
    </source>
</reference>
<dbReference type="AlphaFoldDB" id="A0A072VK43"/>
<gene>
    <name evidence="1" type="ordered locus">MTR_1g054930</name>
</gene>
<evidence type="ECO:0000313" key="3">
    <source>
        <dbReference type="Proteomes" id="UP000002051"/>
    </source>
</evidence>
<accession>A0A072VK43</accession>
<reference evidence="2" key="3">
    <citation type="submission" date="2015-04" db="UniProtKB">
        <authorList>
            <consortium name="EnsemblPlants"/>
        </authorList>
    </citation>
    <scope>IDENTIFICATION</scope>
    <source>
        <strain evidence="2">cv. Jemalong A17</strain>
    </source>
</reference>
<dbReference type="HOGENOM" id="CLU_2834918_0_0_1"/>
<sequence>MWMDSWLICRLIMYLQYDTKLANEVLFAGLERDLCIRYTFEFLQFLDYLDKRFDGIRIYGYLYLLN</sequence>
<evidence type="ECO:0000313" key="1">
    <source>
        <dbReference type="EMBL" id="KEH41803.1"/>
    </source>
</evidence>
<organism evidence="1 3">
    <name type="scientific">Medicago truncatula</name>
    <name type="common">Barrel medic</name>
    <name type="synonym">Medicago tribuloides</name>
    <dbReference type="NCBI Taxonomy" id="3880"/>
    <lineage>
        <taxon>Eukaryota</taxon>
        <taxon>Viridiplantae</taxon>
        <taxon>Streptophyta</taxon>
        <taxon>Embryophyta</taxon>
        <taxon>Tracheophyta</taxon>
        <taxon>Spermatophyta</taxon>
        <taxon>Magnoliopsida</taxon>
        <taxon>eudicotyledons</taxon>
        <taxon>Gunneridae</taxon>
        <taxon>Pentapetalae</taxon>
        <taxon>rosids</taxon>
        <taxon>fabids</taxon>
        <taxon>Fabales</taxon>
        <taxon>Fabaceae</taxon>
        <taxon>Papilionoideae</taxon>
        <taxon>50 kb inversion clade</taxon>
        <taxon>NPAAA clade</taxon>
        <taxon>Hologalegina</taxon>
        <taxon>IRL clade</taxon>
        <taxon>Trifolieae</taxon>
        <taxon>Medicago</taxon>
    </lineage>
</organism>
<dbReference type="Proteomes" id="UP000002051">
    <property type="component" value="Unassembled WGS sequence"/>
</dbReference>
<proteinExistence type="predicted"/>
<keyword evidence="3" id="KW-1185">Reference proteome</keyword>
<evidence type="ECO:0000313" key="2">
    <source>
        <dbReference type="EnsemblPlants" id="KEH41803"/>
    </source>
</evidence>
<name>A0A072VK43_MEDTR</name>
<protein>
    <submittedName>
        <fullName evidence="1 2">Uncharacterized protein</fullName>
    </submittedName>
</protein>
<reference evidence="1 3" key="1">
    <citation type="journal article" date="2011" name="Nature">
        <title>The Medicago genome provides insight into the evolution of rhizobial symbioses.</title>
        <authorList>
            <person name="Young N.D."/>
            <person name="Debelle F."/>
            <person name="Oldroyd G.E."/>
            <person name="Geurts R."/>
            <person name="Cannon S.B."/>
            <person name="Udvardi M.K."/>
            <person name="Benedito V.A."/>
            <person name="Mayer K.F."/>
            <person name="Gouzy J."/>
            <person name="Schoof H."/>
            <person name="Van de Peer Y."/>
            <person name="Proost S."/>
            <person name="Cook D.R."/>
            <person name="Meyers B.C."/>
            <person name="Spannagl M."/>
            <person name="Cheung F."/>
            <person name="De Mita S."/>
            <person name="Krishnakumar V."/>
            <person name="Gundlach H."/>
            <person name="Zhou S."/>
            <person name="Mudge J."/>
            <person name="Bharti A.K."/>
            <person name="Murray J.D."/>
            <person name="Naoumkina M.A."/>
            <person name="Rosen B."/>
            <person name="Silverstein K.A."/>
            <person name="Tang H."/>
            <person name="Rombauts S."/>
            <person name="Zhao P.X."/>
            <person name="Zhou P."/>
            <person name="Barbe V."/>
            <person name="Bardou P."/>
            <person name="Bechner M."/>
            <person name="Bellec A."/>
            <person name="Berger A."/>
            <person name="Berges H."/>
            <person name="Bidwell S."/>
            <person name="Bisseling T."/>
            <person name="Choisne N."/>
            <person name="Couloux A."/>
            <person name="Denny R."/>
            <person name="Deshpande S."/>
            <person name="Dai X."/>
            <person name="Doyle J.J."/>
            <person name="Dudez A.M."/>
            <person name="Farmer A.D."/>
            <person name="Fouteau S."/>
            <person name="Franken C."/>
            <person name="Gibelin C."/>
            <person name="Gish J."/>
            <person name="Goldstein S."/>
            <person name="Gonzalez A.J."/>
            <person name="Green P.J."/>
            <person name="Hallab A."/>
            <person name="Hartog M."/>
            <person name="Hua A."/>
            <person name="Humphray S.J."/>
            <person name="Jeong D.H."/>
            <person name="Jing Y."/>
            <person name="Jocker A."/>
            <person name="Kenton S.M."/>
            <person name="Kim D.J."/>
            <person name="Klee K."/>
            <person name="Lai H."/>
            <person name="Lang C."/>
            <person name="Lin S."/>
            <person name="Macmil S.L."/>
            <person name="Magdelenat G."/>
            <person name="Matthews L."/>
            <person name="McCorrison J."/>
            <person name="Monaghan E.L."/>
            <person name="Mun J.H."/>
            <person name="Najar F.Z."/>
            <person name="Nicholson C."/>
            <person name="Noirot C."/>
            <person name="O'Bleness M."/>
            <person name="Paule C.R."/>
            <person name="Poulain J."/>
            <person name="Prion F."/>
            <person name="Qin B."/>
            <person name="Qu C."/>
            <person name="Retzel E.F."/>
            <person name="Riddle C."/>
            <person name="Sallet E."/>
            <person name="Samain S."/>
            <person name="Samson N."/>
            <person name="Sanders I."/>
            <person name="Saurat O."/>
            <person name="Scarpelli C."/>
            <person name="Schiex T."/>
            <person name="Segurens B."/>
            <person name="Severin A.J."/>
            <person name="Sherrier D.J."/>
            <person name="Shi R."/>
            <person name="Sims S."/>
            <person name="Singer S.R."/>
            <person name="Sinharoy S."/>
            <person name="Sterck L."/>
            <person name="Viollet A."/>
            <person name="Wang B.B."/>
            <person name="Wang K."/>
            <person name="Wang M."/>
            <person name="Wang X."/>
            <person name="Warfsmann J."/>
            <person name="Weissenbach J."/>
            <person name="White D.D."/>
            <person name="White J.D."/>
            <person name="Wiley G.B."/>
            <person name="Wincker P."/>
            <person name="Xing Y."/>
            <person name="Yang L."/>
            <person name="Yao Z."/>
            <person name="Ying F."/>
            <person name="Zhai J."/>
            <person name="Zhou L."/>
            <person name="Zuber A."/>
            <person name="Denarie J."/>
            <person name="Dixon R.A."/>
            <person name="May G.D."/>
            <person name="Schwartz D.C."/>
            <person name="Rogers J."/>
            <person name="Quetier F."/>
            <person name="Town C.D."/>
            <person name="Roe B.A."/>
        </authorList>
    </citation>
    <scope>NUCLEOTIDE SEQUENCE [LARGE SCALE GENOMIC DNA]</scope>
    <source>
        <strain evidence="1">A17</strain>
        <strain evidence="2 3">cv. Jemalong A17</strain>
    </source>
</reference>
<dbReference type="EnsemblPlants" id="KEH41803">
    <property type="protein sequence ID" value="KEH41803"/>
    <property type="gene ID" value="MTR_1g054930"/>
</dbReference>
<dbReference type="EMBL" id="CM001217">
    <property type="protein sequence ID" value="KEH41803.1"/>
    <property type="molecule type" value="Genomic_DNA"/>
</dbReference>